<dbReference type="Pfam" id="PF13508">
    <property type="entry name" value="Acetyltransf_7"/>
    <property type="match status" value="1"/>
</dbReference>
<dbReference type="InterPro" id="IPR000182">
    <property type="entry name" value="GNAT_dom"/>
</dbReference>
<keyword evidence="3" id="KW-1185">Reference proteome</keyword>
<feature type="domain" description="N-acetyltransferase" evidence="1">
    <location>
        <begin position="1"/>
        <end position="126"/>
    </location>
</feature>
<organism evidence="2 3">
    <name type="scientific">Halobacillus salinus</name>
    <dbReference type="NCBI Taxonomy" id="192814"/>
    <lineage>
        <taxon>Bacteria</taxon>
        <taxon>Bacillati</taxon>
        <taxon>Bacillota</taxon>
        <taxon>Bacilli</taxon>
        <taxon>Bacillales</taxon>
        <taxon>Bacillaceae</taxon>
        <taxon>Halobacillus</taxon>
    </lineage>
</organism>
<evidence type="ECO:0000313" key="3">
    <source>
        <dbReference type="Proteomes" id="UP000297982"/>
    </source>
</evidence>
<dbReference type="Proteomes" id="UP000297982">
    <property type="component" value="Unassembled WGS sequence"/>
</dbReference>
<gene>
    <name evidence="2" type="ORF">E4663_06480</name>
</gene>
<dbReference type="PROSITE" id="PS51186">
    <property type="entry name" value="GNAT"/>
    <property type="match status" value="1"/>
</dbReference>
<dbReference type="STRING" id="192814.GCA_900166575_01699"/>
<sequence>MEESIRLLGEATSLLKAEEVYHAYINSSKDQLFLYIHNGMCVGCVGLKQYKEEIVLNHIAVDANFRSIGIGKSMVEWIGENFKASILIAETDREAVGFYKQLGFEITSLGEKYPGVERFRCHKKIEKHAG</sequence>
<dbReference type="GO" id="GO:0016747">
    <property type="term" value="F:acyltransferase activity, transferring groups other than amino-acyl groups"/>
    <property type="evidence" value="ECO:0007669"/>
    <property type="project" value="InterPro"/>
</dbReference>
<dbReference type="InterPro" id="IPR016181">
    <property type="entry name" value="Acyl_CoA_acyltransferase"/>
</dbReference>
<dbReference type="CDD" id="cd04301">
    <property type="entry name" value="NAT_SF"/>
    <property type="match status" value="1"/>
</dbReference>
<evidence type="ECO:0000313" key="2">
    <source>
        <dbReference type="EMBL" id="TGB04631.1"/>
    </source>
</evidence>
<dbReference type="Gene3D" id="3.40.630.30">
    <property type="match status" value="1"/>
</dbReference>
<protein>
    <submittedName>
        <fullName evidence="2">N-acetyltransferase</fullName>
    </submittedName>
</protein>
<name>A0A4Z0H5B3_9BACI</name>
<dbReference type="OrthoDB" id="45853at2"/>
<dbReference type="SUPFAM" id="SSF55729">
    <property type="entry name" value="Acyl-CoA N-acyltransferases (Nat)"/>
    <property type="match status" value="1"/>
</dbReference>
<dbReference type="EMBL" id="SRJC01000001">
    <property type="protein sequence ID" value="TGB04631.1"/>
    <property type="molecule type" value="Genomic_DNA"/>
</dbReference>
<comment type="caution">
    <text evidence="2">The sequence shown here is derived from an EMBL/GenBank/DDBJ whole genome shotgun (WGS) entry which is preliminary data.</text>
</comment>
<proteinExistence type="predicted"/>
<dbReference type="RefSeq" id="WP_079480899.1">
    <property type="nucleotide sequence ID" value="NZ_FVYZ01000004.1"/>
</dbReference>
<accession>A0A4Z0H5B3</accession>
<evidence type="ECO:0000259" key="1">
    <source>
        <dbReference type="PROSITE" id="PS51186"/>
    </source>
</evidence>
<reference evidence="2 3" key="1">
    <citation type="journal article" date="2003" name="Int. J. Syst. Evol. Microbiol.">
        <title>Halobacillus salinus sp. nov., isolated from a salt lake on the coast of the East Sea in Korea.</title>
        <authorList>
            <person name="Yoon J.H."/>
            <person name="Kang K.H."/>
            <person name="Park Y.H."/>
        </authorList>
    </citation>
    <scope>NUCLEOTIDE SEQUENCE [LARGE SCALE GENOMIC DNA]</scope>
    <source>
        <strain evidence="2 3">HSL-3</strain>
    </source>
</reference>
<dbReference type="AlphaFoldDB" id="A0A4Z0H5B3"/>
<keyword evidence="2" id="KW-0808">Transferase</keyword>